<keyword evidence="1" id="KW-0472">Membrane</keyword>
<dbReference type="Proteomes" id="UP000662957">
    <property type="component" value="Chromosome"/>
</dbReference>
<dbReference type="Pfam" id="PF04773">
    <property type="entry name" value="FecR"/>
    <property type="match status" value="1"/>
</dbReference>
<keyword evidence="5" id="KW-1185">Reference proteome</keyword>
<dbReference type="RefSeq" id="WP_205682199.1">
    <property type="nucleotide sequence ID" value="NZ_CP070968.1"/>
</dbReference>
<dbReference type="PIRSF" id="PIRSF018266">
    <property type="entry name" value="FecR"/>
    <property type="match status" value="1"/>
</dbReference>
<organism evidence="4 5">
    <name type="scientific">Brevundimonas fontaquae</name>
    <dbReference type="NCBI Taxonomy" id="2813778"/>
    <lineage>
        <taxon>Bacteria</taxon>
        <taxon>Pseudomonadati</taxon>
        <taxon>Pseudomonadota</taxon>
        <taxon>Alphaproteobacteria</taxon>
        <taxon>Caulobacterales</taxon>
        <taxon>Caulobacteraceae</taxon>
        <taxon>Brevundimonas</taxon>
    </lineage>
</organism>
<feature type="domain" description="FecR protein" evidence="2">
    <location>
        <begin position="108"/>
        <end position="199"/>
    </location>
</feature>
<keyword evidence="1" id="KW-0812">Transmembrane</keyword>
<protein>
    <submittedName>
        <fullName evidence="4">FecR domain-containing protein</fullName>
    </submittedName>
</protein>
<evidence type="ECO:0000256" key="1">
    <source>
        <dbReference type="SAM" id="Phobius"/>
    </source>
</evidence>
<keyword evidence="1" id="KW-1133">Transmembrane helix</keyword>
<accession>A0ABX7LSQ7</accession>
<sequence length="327" mass="35413">MVLSGDPDKDTQARFEAWRARHPGHADTYSLIASTELRIRTLRDDPELLALRHETLARASLGRRRRQSDHRRLFGAMAAAVVLSLAPFLMWMAQTHQDVSQAPATLPTYSTAVGQRMILTLEDGSHVTLNTNSRLRVAYTQAERRLYLDAGQAWFEVARDADKPFNVIAGGQQVTAHGTRFDVRLKPGAVQVLLVEGKVSVAASGGGTRAASAILSPNDMLTADAHGVRVQQVADTGVVEGWRDGVVVFDDTPLAEVVSEINRYASRPLVLTGDRTARLRVSGVYRIGGEAVFAEGLAEGLGLSIDLRTPDRIGLSANGRKAGDAEE</sequence>
<reference evidence="4 5" key="1">
    <citation type="submission" date="2021-02" db="EMBL/GenBank/DDBJ databases">
        <title>Brevundimonas sp. CS1 genome sequence.</title>
        <authorList>
            <person name="Lee K."/>
            <person name="Choi Y.-J."/>
            <person name="Son H.-R."/>
        </authorList>
    </citation>
    <scope>NUCLEOTIDE SEQUENCE [LARGE SCALE GENOMIC DNA]</scope>
    <source>
        <strain evidence="4 5">CS1</strain>
    </source>
</reference>
<evidence type="ECO:0000259" key="3">
    <source>
        <dbReference type="Pfam" id="PF16220"/>
    </source>
</evidence>
<dbReference type="InterPro" id="IPR006860">
    <property type="entry name" value="FecR"/>
</dbReference>
<dbReference type="Gene3D" id="2.60.120.1440">
    <property type="match status" value="1"/>
</dbReference>
<evidence type="ECO:0000259" key="2">
    <source>
        <dbReference type="Pfam" id="PF04773"/>
    </source>
</evidence>
<name>A0ABX7LSQ7_9CAUL</name>
<evidence type="ECO:0000313" key="5">
    <source>
        <dbReference type="Proteomes" id="UP000662957"/>
    </source>
</evidence>
<dbReference type="InterPro" id="IPR032623">
    <property type="entry name" value="FecR_N"/>
</dbReference>
<dbReference type="PANTHER" id="PTHR30273:SF2">
    <property type="entry name" value="PROTEIN FECR"/>
    <property type="match status" value="1"/>
</dbReference>
<evidence type="ECO:0000313" key="4">
    <source>
        <dbReference type="EMBL" id="QSF54765.1"/>
    </source>
</evidence>
<dbReference type="InterPro" id="IPR012373">
    <property type="entry name" value="Ferrdict_sens_TM"/>
</dbReference>
<proteinExistence type="predicted"/>
<feature type="domain" description="FecR N-terminal" evidence="3">
    <location>
        <begin position="4"/>
        <end position="30"/>
    </location>
</feature>
<dbReference type="PANTHER" id="PTHR30273">
    <property type="entry name" value="PERIPLASMIC SIGNAL SENSOR AND SIGMA FACTOR ACTIVATOR FECR-RELATED"/>
    <property type="match status" value="1"/>
</dbReference>
<dbReference type="Pfam" id="PF16220">
    <property type="entry name" value="DUF4880"/>
    <property type="match status" value="1"/>
</dbReference>
<dbReference type="EMBL" id="CP070968">
    <property type="protein sequence ID" value="QSF54765.1"/>
    <property type="molecule type" value="Genomic_DNA"/>
</dbReference>
<feature type="transmembrane region" description="Helical" evidence="1">
    <location>
        <begin position="73"/>
        <end position="93"/>
    </location>
</feature>
<gene>
    <name evidence="4" type="ORF">JX001_02795</name>
</gene>